<evidence type="ECO:0000256" key="4">
    <source>
        <dbReference type="ARBA" id="ARBA00022475"/>
    </source>
</evidence>
<keyword evidence="4" id="KW-1003">Cell membrane</keyword>
<feature type="transmembrane region" description="Helical" evidence="8">
    <location>
        <begin position="241"/>
        <end position="260"/>
    </location>
</feature>
<keyword evidence="5 8" id="KW-0812">Transmembrane</keyword>
<feature type="transmembrane region" description="Helical" evidence="8">
    <location>
        <begin position="208"/>
        <end position="229"/>
    </location>
</feature>
<dbReference type="AlphaFoldDB" id="A0A848HAB8"/>
<feature type="transmembrane region" description="Helical" evidence="8">
    <location>
        <begin position="32"/>
        <end position="53"/>
    </location>
</feature>
<dbReference type="GO" id="GO:0005886">
    <property type="term" value="C:plasma membrane"/>
    <property type="evidence" value="ECO:0007669"/>
    <property type="project" value="UniProtKB-SubCell"/>
</dbReference>
<comment type="similarity">
    <text evidence="2">Belongs to the autoinducer-2 exporter (AI-2E) (TC 2.A.86) family.</text>
</comment>
<evidence type="ECO:0000313" key="10">
    <source>
        <dbReference type="Proteomes" id="UP000541185"/>
    </source>
</evidence>
<dbReference type="Proteomes" id="UP000541185">
    <property type="component" value="Unassembled WGS sequence"/>
</dbReference>
<dbReference type="PANTHER" id="PTHR21716:SF53">
    <property type="entry name" value="PERMEASE PERM-RELATED"/>
    <property type="match status" value="1"/>
</dbReference>
<evidence type="ECO:0000256" key="8">
    <source>
        <dbReference type="SAM" id="Phobius"/>
    </source>
</evidence>
<comment type="subcellular location">
    <subcellularLocation>
        <location evidence="1">Cell membrane</location>
        <topology evidence="1">Multi-pass membrane protein</topology>
    </subcellularLocation>
</comment>
<comment type="caution">
    <text evidence="9">The sequence shown here is derived from an EMBL/GenBank/DDBJ whole genome shotgun (WGS) entry which is preliminary data.</text>
</comment>
<gene>
    <name evidence="9" type="ORF">HHL11_26900</name>
</gene>
<organism evidence="9 10">
    <name type="scientific">Ramlibacter agri</name>
    <dbReference type="NCBI Taxonomy" id="2728837"/>
    <lineage>
        <taxon>Bacteria</taxon>
        <taxon>Pseudomonadati</taxon>
        <taxon>Pseudomonadota</taxon>
        <taxon>Betaproteobacteria</taxon>
        <taxon>Burkholderiales</taxon>
        <taxon>Comamonadaceae</taxon>
        <taxon>Ramlibacter</taxon>
    </lineage>
</organism>
<feature type="transmembrane region" description="Helical" evidence="8">
    <location>
        <begin position="65"/>
        <end position="87"/>
    </location>
</feature>
<reference evidence="9 10" key="1">
    <citation type="submission" date="2020-04" db="EMBL/GenBank/DDBJ databases">
        <title>Ramlibacter sp. G-1-2-2 isolated from soil.</title>
        <authorList>
            <person name="Dahal R.H."/>
        </authorList>
    </citation>
    <scope>NUCLEOTIDE SEQUENCE [LARGE SCALE GENOMIC DNA]</scope>
    <source>
        <strain evidence="9 10">G-1-2-2</strain>
    </source>
</reference>
<keyword evidence="7 8" id="KW-0472">Membrane</keyword>
<proteinExistence type="inferred from homology"/>
<feature type="transmembrane region" description="Helical" evidence="8">
    <location>
        <begin position="267"/>
        <end position="286"/>
    </location>
</feature>
<evidence type="ECO:0000313" key="9">
    <source>
        <dbReference type="EMBL" id="NML47407.1"/>
    </source>
</evidence>
<keyword evidence="3" id="KW-0813">Transport</keyword>
<name>A0A848HAB8_9BURK</name>
<feature type="transmembrane region" description="Helical" evidence="8">
    <location>
        <begin position="7"/>
        <end position="26"/>
    </location>
</feature>
<evidence type="ECO:0000256" key="7">
    <source>
        <dbReference type="ARBA" id="ARBA00023136"/>
    </source>
</evidence>
<keyword evidence="6 8" id="KW-1133">Transmembrane helix</keyword>
<evidence type="ECO:0000256" key="2">
    <source>
        <dbReference type="ARBA" id="ARBA00009773"/>
    </source>
</evidence>
<evidence type="ECO:0000256" key="5">
    <source>
        <dbReference type="ARBA" id="ARBA00022692"/>
    </source>
</evidence>
<accession>A0A848HAB8</accession>
<protein>
    <submittedName>
        <fullName evidence="9">AI-2E family transporter</fullName>
    </submittedName>
</protein>
<dbReference type="Pfam" id="PF01594">
    <property type="entry name" value="AI-2E_transport"/>
    <property type="match status" value="1"/>
</dbReference>
<dbReference type="PANTHER" id="PTHR21716">
    <property type="entry name" value="TRANSMEMBRANE PROTEIN"/>
    <property type="match status" value="1"/>
</dbReference>
<feature type="transmembrane region" description="Helical" evidence="8">
    <location>
        <begin position="146"/>
        <end position="166"/>
    </location>
</feature>
<evidence type="ECO:0000256" key="6">
    <source>
        <dbReference type="ARBA" id="ARBA00022989"/>
    </source>
</evidence>
<dbReference type="EMBL" id="JABBFX010000003">
    <property type="protein sequence ID" value="NML47407.1"/>
    <property type="molecule type" value="Genomic_DNA"/>
</dbReference>
<evidence type="ECO:0000256" key="3">
    <source>
        <dbReference type="ARBA" id="ARBA00022448"/>
    </source>
</evidence>
<keyword evidence="10" id="KW-1185">Reference proteome</keyword>
<dbReference type="InterPro" id="IPR002549">
    <property type="entry name" value="AI-2E-like"/>
</dbReference>
<sequence length="352" mass="37882">MTEHKSLLQTLVLGIALAVLIGWVLYVARDVLVPVAYSVLLVYVVLGMTRQLARIPGLGPRLPPSLRYVVSATVILVAVWGITLLVLESVAEITDNAARYDKAMLGAVQRAANWLGIEAEPTWPQLRQLLYDRVSVTRLLGSTAGVMLRLVSIPSVVLLYALFLLIEKSAFDRKIDRLYADPGRSARLRTVLHAINDRVGNYLALKTLLGVGLGVLTWGAMALLGLPFAGLSGLLVALLNYIPYVGSVLGVAVPALLAFLSGADDVALVWLCVGLAVLQFLNGNVLDPWLMGSSLNLSPFIILFSLAVWGALWGIPGALLAVPFAAIMLIVFQEFEGTRPLAVLLSRDGQLD</sequence>
<feature type="transmembrane region" description="Helical" evidence="8">
    <location>
        <begin position="306"/>
        <end position="332"/>
    </location>
</feature>
<evidence type="ECO:0000256" key="1">
    <source>
        <dbReference type="ARBA" id="ARBA00004651"/>
    </source>
</evidence>
<dbReference type="RefSeq" id="WP_169421686.1">
    <property type="nucleotide sequence ID" value="NZ_JABBFX010000003.1"/>
</dbReference>